<evidence type="ECO:0000313" key="9">
    <source>
        <dbReference type="EMBL" id="TYR30345.1"/>
    </source>
</evidence>
<organism evidence="9 10">
    <name type="scientific">Neoaquamicrobium microcysteis</name>
    <dbReference type="NCBI Taxonomy" id="2682781"/>
    <lineage>
        <taxon>Bacteria</taxon>
        <taxon>Pseudomonadati</taxon>
        <taxon>Pseudomonadota</taxon>
        <taxon>Alphaproteobacteria</taxon>
        <taxon>Hyphomicrobiales</taxon>
        <taxon>Phyllobacteriaceae</taxon>
        <taxon>Neoaquamicrobium</taxon>
    </lineage>
</organism>
<feature type="domain" description="ABC transmembrane type-1" evidence="8">
    <location>
        <begin position="478"/>
        <end position="668"/>
    </location>
</feature>
<dbReference type="InterPro" id="IPR035906">
    <property type="entry name" value="MetI-like_sf"/>
</dbReference>
<dbReference type="EMBL" id="VSZS01000067">
    <property type="protein sequence ID" value="TYR30345.1"/>
    <property type="molecule type" value="Genomic_DNA"/>
</dbReference>
<feature type="transmembrane region" description="Helical" evidence="7">
    <location>
        <begin position="83"/>
        <end position="104"/>
    </location>
</feature>
<dbReference type="InterPro" id="IPR000515">
    <property type="entry name" value="MetI-like"/>
</dbReference>
<gene>
    <name evidence="9" type="ORF">FY036_19355</name>
</gene>
<feature type="transmembrane region" description="Helical" evidence="7">
    <location>
        <begin position="600"/>
        <end position="627"/>
    </location>
</feature>
<evidence type="ECO:0000256" key="2">
    <source>
        <dbReference type="ARBA" id="ARBA00022448"/>
    </source>
</evidence>
<reference evidence="9 10" key="2">
    <citation type="submission" date="2019-09" db="EMBL/GenBank/DDBJ databases">
        <title>Mesorhizobium sp. MaA-C15 isolated from Microcystis aeruginosa.</title>
        <authorList>
            <person name="Jeong S.E."/>
            <person name="Jin H.M."/>
            <person name="Jeon C.O."/>
        </authorList>
    </citation>
    <scope>NUCLEOTIDE SEQUENCE [LARGE SCALE GENOMIC DNA]</scope>
    <source>
        <strain evidence="9 10">MaA-C15</strain>
    </source>
</reference>
<dbReference type="PROSITE" id="PS50928">
    <property type="entry name" value="ABC_TM1"/>
    <property type="match status" value="2"/>
</dbReference>
<dbReference type="Pfam" id="PF00528">
    <property type="entry name" value="BPD_transp_1"/>
    <property type="match status" value="2"/>
</dbReference>
<comment type="subcellular location">
    <subcellularLocation>
        <location evidence="1 7">Cell membrane</location>
        <topology evidence="1 7">Multi-pass membrane protein</topology>
    </subcellularLocation>
</comment>
<feature type="transmembrane region" description="Helical" evidence="7">
    <location>
        <begin position="516"/>
        <end position="536"/>
    </location>
</feature>
<feature type="transmembrane region" description="Helical" evidence="7">
    <location>
        <begin position="647"/>
        <end position="672"/>
    </location>
</feature>
<feature type="transmembrane region" description="Helical" evidence="7">
    <location>
        <begin position="416"/>
        <end position="440"/>
    </location>
</feature>
<keyword evidence="5 7" id="KW-1133">Transmembrane helix</keyword>
<dbReference type="GO" id="GO:0005886">
    <property type="term" value="C:plasma membrane"/>
    <property type="evidence" value="ECO:0007669"/>
    <property type="project" value="UniProtKB-SubCell"/>
</dbReference>
<sequence length="693" mass="72827">MLGSALAEGLAGRLWLLPVVAAMLALAAMRGVAGERWRAHGATLPLAVAGLALLIFQAFAVGLRGPSVDWIAALAPAASLGQTGIGLGGFLAGLAFCGLIADALAARGFCRGDRFASAGVVIVVALLSLFVFFPIFKLATASLVRPDGTLAFAAFGERLMAGDLWGTACLYSSARCGVVVNTLILGILAGVISTALGLALALLVARTSIPFKNTLRAVSILPIITPPFVVGVAIVVLFGRTGLVTGWMYDWFGIVPSRWIYGLPGVLLAQVLSFAPVTFLVLLGAVEAINPTLEEASKTLGARPLATFRTVTWPLLRPALAAAFLLAFIESLADFGNPIVLGGGYEVLSIKIFFAVVGARYDLGNAAMLAMILLALTLGAFWLQQRWVGRKSYVTVTGKSDAGLYAPLPKAMTIPVALAAVSWVAVTLGVYAVIVIGGFVTDIGRWDLTPTFRHLSTAFSFEVGMDGLRLYGSAWNSLQTTLWVAAIAAPLTTAIGILTAYLVSRQEFFGKRAFEFGTMLSFAIPGTVVGVSYVAAFNVPPVDITGTAAILIICFVFRNMPVGMRAGIAALAQIDRSLEEASQTLGARGMASMRTVVLPLVRPAIFTAMIYSFVTAMTAVSAVIFLVSARHNMATAYIMGRVENGEYPLAIAYSAVLMIIMIVCVLLISLVIGRRKLGRRTELQGVAAPAAAI</sequence>
<name>A0A5D4GSU3_9HYPH</name>
<feature type="transmembrane region" description="Helical" evidence="7">
    <location>
        <begin position="12"/>
        <end position="32"/>
    </location>
</feature>
<evidence type="ECO:0000259" key="8">
    <source>
        <dbReference type="PROSITE" id="PS50928"/>
    </source>
</evidence>
<feature type="transmembrane region" description="Helical" evidence="7">
    <location>
        <begin position="44"/>
        <end position="63"/>
    </location>
</feature>
<feature type="transmembrane region" description="Helical" evidence="7">
    <location>
        <begin position="482"/>
        <end position="504"/>
    </location>
</feature>
<feature type="domain" description="ABC transmembrane type-1" evidence="8">
    <location>
        <begin position="179"/>
        <end position="384"/>
    </location>
</feature>
<dbReference type="AlphaFoldDB" id="A0A5D4GSU3"/>
<evidence type="ECO:0000256" key="4">
    <source>
        <dbReference type="ARBA" id="ARBA00022692"/>
    </source>
</evidence>
<keyword evidence="6 7" id="KW-0472">Membrane</keyword>
<accession>A0A5D4GSU3</accession>
<feature type="transmembrane region" description="Helical" evidence="7">
    <location>
        <begin position="183"/>
        <end position="205"/>
    </location>
</feature>
<keyword evidence="10" id="KW-1185">Reference proteome</keyword>
<proteinExistence type="inferred from homology"/>
<comment type="similarity">
    <text evidence="7">Belongs to the binding-protein-dependent transport system permease family.</text>
</comment>
<dbReference type="PANTHER" id="PTHR30183">
    <property type="entry name" value="MOLYBDENUM TRANSPORT SYSTEM PERMEASE PROTEIN MODB"/>
    <property type="match status" value="1"/>
</dbReference>
<evidence type="ECO:0000256" key="6">
    <source>
        <dbReference type="ARBA" id="ARBA00023136"/>
    </source>
</evidence>
<feature type="transmembrane region" description="Helical" evidence="7">
    <location>
        <begin position="217"/>
        <end position="239"/>
    </location>
</feature>
<dbReference type="PANTHER" id="PTHR30183:SF7">
    <property type="entry name" value="FERRIC TRANSPORT SYSTEM PERMEASE PROTEIN FBPB 1-RELATED"/>
    <property type="match status" value="1"/>
</dbReference>
<protein>
    <submittedName>
        <fullName evidence="9">Iron ABC transporter permease</fullName>
    </submittedName>
</protein>
<dbReference type="CDD" id="cd06261">
    <property type="entry name" value="TM_PBP2"/>
    <property type="match status" value="2"/>
</dbReference>
<keyword evidence="4 7" id="KW-0812">Transmembrane</keyword>
<evidence type="ECO:0000256" key="5">
    <source>
        <dbReference type="ARBA" id="ARBA00022989"/>
    </source>
</evidence>
<dbReference type="Gene3D" id="1.10.3720.10">
    <property type="entry name" value="MetI-like"/>
    <property type="match status" value="2"/>
</dbReference>
<evidence type="ECO:0000313" key="10">
    <source>
        <dbReference type="Proteomes" id="UP000323258"/>
    </source>
</evidence>
<feature type="transmembrane region" description="Helical" evidence="7">
    <location>
        <begin position="259"/>
        <end position="285"/>
    </location>
</feature>
<evidence type="ECO:0000256" key="1">
    <source>
        <dbReference type="ARBA" id="ARBA00004651"/>
    </source>
</evidence>
<dbReference type="OrthoDB" id="7056428at2"/>
<evidence type="ECO:0000256" key="3">
    <source>
        <dbReference type="ARBA" id="ARBA00022475"/>
    </source>
</evidence>
<comment type="caution">
    <text evidence="9">The sequence shown here is derived from an EMBL/GenBank/DDBJ whole genome shotgun (WGS) entry which is preliminary data.</text>
</comment>
<feature type="transmembrane region" description="Helical" evidence="7">
    <location>
        <begin position="542"/>
        <end position="560"/>
    </location>
</feature>
<dbReference type="Proteomes" id="UP000323258">
    <property type="component" value="Unassembled WGS sequence"/>
</dbReference>
<evidence type="ECO:0000256" key="7">
    <source>
        <dbReference type="RuleBase" id="RU363032"/>
    </source>
</evidence>
<keyword evidence="2 7" id="KW-0813">Transport</keyword>
<keyword evidence="3" id="KW-1003">Cell membrane</keyword>
<feature type="transmembrane region" description="Helical" evidence="7">
    <location>
        <begin position="363"/>
        <end position="383"/>
    </location>
</feature>
<dbReference type="SUPFAM" id="SSF161098">
    <property type="entry name" value="MetI-like"/>
    <property type="match status" value="2"/>
</dbReference>
<feature type="transmembrane region" description="Helical" evidence="7">
    <location>
        <begin position="116"/>
        <end position="136"/>
    </location>
</feature>
<reference evidence="9 10" key="1">
    <citation type="submission" date="2019-08" db="EMBL/GenBank/DDBJ databases">
        <authorList>
            <person name="Seo Y.L."/>
        </authorList>
    </citation>
    <scope>NUCLEOTIDE SEQUENCE [LARGE SCALE GENOMIC DNA]</scope>
    <source>
        <strain evidence="9 10">MaA-C15</strain>
    </source>
</reference>
<dbReference type="GO" id="GO:0055085">
    <property type="term" value="P:transmembrane transport"/>
    <property type="evidence" value="ECO:0007669"/>
    <property type="project" value="InterPro"/>
</dbReference>